<dbReference type="InterPro" id="IPR036875">
    <property type="entry name" value="Znf_CCHC_sf"/>
</dbReference>
<dbReference type="GO" id="GO:0140566">
    <property type="term" value="F:histone reader activity"/>
    <property type="evidence" value="ECO:0007669"/>
    <property type="project" value="InterPro"/>
</dbReference>
<dbReference type="AlphaFoldDB" id="A0AA38TTY5"/>
<dbReference type="GO" id="GO:0003676">
    <property type="term" value="F:nucleic acid binding"/>
    <property type="evidence" value="ECO:0007669"/>
    <property type="project" value="InterPro"/>
</dbReference>
<keyword evidence="4" id="KW-0805">Transcription regulation</keyword>
<protein>
    <recommendedName>
        <fullName evidence="8">CCHC-type domain-containing protein</fullName>
    </recommendedName>
</protein>
<feature type="compositionally biased region" description="Basic and acidic residues" evidence="7">
    <location>
        <begin position="188"/>
        <end position="204"/>
    </location>
</feature>
<evidence type="ECO:0000313" key="10">
    <source>
        <dbReference type="Proteomes" id="UP001172457"/>
    </source>
</evidence>
<dbReference type="Pfam" id="PF14223">
    <property type="entry name" value="Retrotran_gag_2"/>
    <property type="match status" value="1"/>
</dbReference>
<evidence type="ECO:0000256" key="4">
    <source>
        <dbReference type="ARBA" id="ARBA00023015"/>
    </source>
</evidence>
<dbReference type="InterPro" id="IPR001878">
    <property type="entry name" value="Znf_CCHC"/>
</dbReference>
<dbReference type="GO" id="GO:0034244">
    <property type="term" value="P:negative regulation of transcription elongation by RNA polymerase II"/>
    <property type="evidence" value="ECO:0007669"/>
    <property type="project" value="InterPro"/>
</dbReference>
<keyword evidence="10" id="KW-1185">Reference proteome</keyword>
<feature type="domain" description="CCHC-type" evidence="8">
    <location>
        <begin position="771"/>
        <end position="785"/>
    </location>
</feature>
<dbReference type="GO" id="GO:0008270">
    <property type="term" value="F:zinc ion binding"/>
    <property type="evidence" value="ECO:0007669"/>
    <property type="project" value="UniProtKB-KW"/>
</dbReference>
<dbReference type="PROSITE" id="PS50158">
    <property type="entry name" value="ZF_CCHC"/>
    <property type="match status" value="1"/>
</dbReference>
<evidence type="ECO:0000256" key="2">
    <source>
        <dbReference type="ARBA" id="ARBA00022771"/>
    </source>
</evidence>
<dbReference type="PANTHER" id="PTHR33304">
    <property type="match status" value="1"/>
</dbReference>
<feature type="region of interest" description="Disordered" evidence="7">
    <location>
        <begin position="185"/>
        <end position="215"/>
    </location>
</feature>
<feature type="region of interest" description="Disordered" evidence="7">
    <location>
        <begin position="102"/>
        <end position="122"/>
    </location>
</feature>
<gene>
    <name evidence="9" type="ORF">OSB04_012161</name>
</gene>
<keyword evidence="3" id="KW-0862">Zinc</keyword>
<evidence type="ECO:0000256" key="7">
    <source>
        <dbReference type="SAM" id="MobiDB-lite"/>
    </source>
</evidence>
<keyword evidence="2 6" id="KW-0863">Zinc-finger</keyword>
<keyword evidence="5" id="KW-0804">Transcription</keyword>
<evidence type="ECO:0000259" key="8">
    <source>
        <dbReference type="PROSITE" id="PS50158"/>
    </source>
</evidence>
<sequence>MEETTSSEEVLVCQTCGDKGYTNAFVYCVKCLGYVIHRYTPFLPIFLDLYGSLSYRPTFIFLLLLLRYCLHVVTYDEFVPWYCEDCNPTVSYQFALPRLESSGSQKEHPTSSENVKTKKRKTVPSVAGKDVVSCQEEAIEPDHECVSPASCPLKEASEKSDSGCNQITPCVVSRFKKGDCQNQASEPAHLDDCSSPKESAKRNGDATSLAVKTEKEHSAEPSVCDSICTNLTSKDKEGMIRSVEEQRCEIQQSQTDHDKLVSDSSSVELTDKTRDYDGQTGTANQMQHVQQETSASKAGADAYTSAPDENNLQYVHFLPAKPVLDPVWRGSFRITETDYDLFEGFVGHLSTKACYKVCNEATMLPSLLTLEMQPKTALWPKSFVDSQPTDEHIALYFFPGDAKNERAFERLVINMIDEELAMRATAKNAELLIFPSTLLPQSHWRFQGNHYLWGVFRAKLQASSSSHVNKDLAVSNNSVDRDLPRSCLNEVTSGEKIRASVKPFGSRSPQSPLCNYRLPMAQNNTIQNPIRSILLKEKLNNTNFVNWYCALRIVLRAEAKLYVLEQPIPEEPNTNSSMIEWDAFKKHEEDACDVSCLMLISMEPELQKQHENMVPFDMIEHLKLLFKGQVRYERYEISKKLFDCKLAEGSPVGPHVVEMMRYMDQLKRLGFPLRNELAIDFVLQSLPNSYNQFVMNYKMQGFKRSFVELLNMLQTTEKELLTNKFVIPMVPLDQTMKGKGKYIAKSAFKALRPKGAIKKKPKRNAPNDDECFRCNMRGHWKRHCPLYLEESRKGRMIRYPCYRS</sequence>
<dbReference type="Proteomes" id="UP001172457">
    <property type="component" value="Chromosome 3"/>
</dbReference>
<dbReference type="InterPro" id="IPR056280">
    <property type="entry name" value="AIPP2-like_SPOC"/>
</dbReference>
<dbReference type="Pfam" id="PF23121">
    <property type="entry name" value="SPOC_AIPP2"/>
    <property type="match status" value="1"/>
</dbReference>
<name>A0AA38TTY5_9ASTR</name>
<evidence type="ECO:0000313" key="9">
    <source>
        <dbReference type="EMBL" id="KAJ9557547.1"/>
    </source>
</evidence>
<evidence type="ECO:0000256" key="3">
    <source>
        <dbReference type="ARBA" id="ARBA00022833"/>
    </source>
</evidence>
<reference evidence="9" key="1">
    <citation type="submission" date="2023-03" db="EMBL/GenBank/DDBJ databases">
        <title>Chromosome-scale reference genome and RAD-based genetic map of yellow starthistle (Centaurea solstitialis) reveal putative structural variation and QTLs associated with invader traits.</title>
        <authorList>
            <person name="Reatini B."/>
            <person name="Cang F.A."/>
            <person name="Jiang Q."/>
            <person name="Mckibben M.T.W."/>
            <person name="Barker M.S."/>
            <person name="Rieseberg L.H."/>
            <person name="Dlugosch K.M."/>
        </authorList>
    </citation>
    <scope>NUCLEOTIDE SEQUENCE</scope>
    <source>
        <strain evidence="9">CAN-66</strain>
        <tissue evidence="9">Leaf</tissue>
    </source>
</reference>
<dbReference type="InterPro" id="IPR049914">
    <property type="entry name" value="PHD1-3/5-6"/>
</dbReference>
<keyword evidence="1" id="KW-0479">Metal-binding</keyword>
<accession>A0AA38TTY5</accession>
<dbReference type="EMBL" id="JARYMX010000003">
    <property type="protein sequence ID" value="KAJ9557547.1"/>
    <property type="molecule type" value="Genomic_DNA"/>
</dbReference>
<proteinExistence type="predicted"/>
<dbReference type="PANTHER" id="PTHR33304:SF18">
    <property type="entry name" value="CHROMATIN REGULATOR PHD FAMILY-RELATED"/>
    <property type="match status" value="1"/>
</dbReference>
<organism evidence="9 10">
    <name type="scientific">Centaurea solstitialis</name>
    <name type="common">yellow star-thistle</name>
    <dbReference type="NCBI Taxonomy" id="347529"/>
    <lineage>
        <taxon>Eukaryota</taxon>
        <taxon>Viridiplantae</taxon>
        <taxon>Streptophyta</taxon>
        <taxon>Embryophyta</taxon>
        <taxon>Tracheophyta</taxon>
        <taxon>Spermatophyta</taxon>
        <taxon>Magnoliopsida</taxon>
        <taxon>eudicotyledons</taxon>
        <taxon>Gunneridae</taxon>
        <taxon>Pentapetalae</taxon>
        <taxon>asterids</taxon>
        <taxon>campanulids</taxon>
        <taxon>Asterales</taxon>
        <taxon>Asteraceae</taxon>
        <taxon>Carduoideae</taxon>
        <taxon>Cardueae</taxon>
        <taxon>Centaureinae</taxon>
        <taxon>Centaurea</taxon>
    </lineage>
</organism>
<evidence type="ECO:0000256" key="5">
    <source>
        <dbReference type="ARBA" id="ARBA00023163"/>
    </source>
</evidence>
<comment type="caution">
    <text evidence="9">The sequence shown here is derived from an EMBL/GenBank/DDBJ whole genome shotgun (WGS) entry which is preliminary data.</text>
</comment>
<evidence type="ECO:0000256" key="1">
    <source>
        <dbReference type="ARBA" id="ARBA00022723"/>
    </source>
</evidence>
<evidence type="ECO:0000256" key="6">
    <source>
        <dbReference type="PROSITE-ProRule" id="PRU00047"/>
    </source>
</evidence>
<dbReference type="Gene3D" id="4.10.60.10">
    <property type="entry name" value="Zinc finger, CCHC-type"/>
    <property type="match status" value="1"/>
</dbReference>
<dbReference type="SUPFAM" id="SSF57756">
    <property type="entry name" value="Retrovirus zinc finger-like domains"/>
    <property type="match status" value="1"/>
</dbReference>